<dbReference type="GO" id="GO:0005886">
    <property type="term" value="C:plasma membrane"/>
    <property type="evidence" value="ECO:0007669"/>
    <property type="project" value="UniProtKB-SubCell"/>
</dbReference>
<feature type="binding site" evidence="6">
    <location>
        <position position="694"/>
    </location>
    <ligand>
        <name>Zn(2+)</name>
        <dbReference type="ChEBI" id="CHEBI:29105"/>
    </ligand>
</feature>
<feature type="binding site" evidence="6">
    <location>
        <position position="449"/>
    </location>
    <ligand>
        <name>Zn(2+)</name>
        <dbReference type="ChEBI" id="CHEBI:29105"/>
    </ligand>
</feature>
<dbReference type="PANTHER" id="PTHR38344:SF1">
    <property type="entry name" value="INORGANIC CARBON TRANSPORTER SUBUNIT DABA-RELATED"/>
    <property type="match status" value="1"/>
</dbReference>
<dbReference type="OrthoDB" id="9805101at2"/>
<evidence type="ECO:0000256" key="3">
    <source>
        <dbReference type="ARBA" id="ARBA00022723"/>
    </source>
</evidence>
<proteinExistence type="inferred from homology"/>
<organism evidence="7 8">
    <name type="scientific">Hydrogenobacter hydrogenophilus</name>
    <dbReference type="NCBI Taxonomy" id="35835"/>
    <lineage>
        <taxon>Bacteria</taxon>
        <taxon>Pseudomonadati</taxon>
        <taxon>Aquificota</taxon>
        <taxon>Aquificia</taxon>
        <taxon>Aquificales</taxon>
        <taxon>Aquificaceae</taxon>
        <taxon>Hydrogenobacter</taxon>
    </lineage>
</organism>
<dbReference type="Pfam" id="PF10070">
    <property type="entry name" value="DabA"/>
    <property type="match status" value="1"/>
</dbReference>
<keyword evidence="5 6" id="KW-0472">Membrane</keyword>
<keyword evidence="3 6" id="KW-0479">Metal-binding</keyword>
<evidence type="ECO:0000256" key="1">
    <source>
        <dbReference type="ARBA" id="ARBA00022448"/>
    </source>
</evidence>
<feature type="binding site" evidence="6">
    <location>
        <position position="709"/>
    </location>
    <ligand>
        <name>Zn(2+)</name>
        <dbReference type="ChEBI" id="CHEBI:29105"/>
    </ligand>
</feature>
<comment type="cofactor">
    <cofactor evidence="6">
        <name>Zn(2+)</name>
        <dbReference type="ChEBI" id="CHEBI:29105"/>
    </cofactor>
</comment>
<keyword evidence="8" id="KW-1185">Reference proteome</keyword>
<dbReference type="HAMAP" id="MF_01871">
    <property type="entry name" value="DabA"/>
    <property type="match status" value="1"/>
</dbReference>
<comment type="similarity">
    <text evidence="6">Belongs to the inorganic carbon transporter (TC 9.A.2) DabA family.</text>
</comment>
<sequence length="999" mass="115723">MEKGRKLYIRSLVNIAAEPIAYFWPMRTFITRNPLREFEDKPFKEALKDGELLFGGRGYLKREDYRYLYSKGYMKEQFLKEGIRRFLSSVENASGLPYEELLFTLFIDEIREPTLNTLYKGKINKDTMSVLLEHFTEDPAQVCRDILLSIGLKHTLQDIINLLTGKDLSQTIDELTIKTAFDFLDEGQSTIDMPGRSAGFYKAWRELARRNLRFFLWAGKSLKDMVENFEEPEHAIEYVLMSFELPEALWEGYISLELARLKGIAGFIKWRSHNKFYYWQKVHPVDMVDYTAIRLLIAKAVIDANKKDLPFEPNYKALEEFLSKEYAKAYLRYELGTKRCPPQLLDLMKDYLKKPHEKVEEYTKSKAEILALSYYLFLANWTKKVGIDINSLSANHVLELIKVYEKFKEEEGYIYLRALEDTHIDKLVKSIRLPQEEIQEKPLAQALFCIDVRSERFRRHLESLGRYQTYGIAGFFGVPVAMVNLQKGHEEFLCPVIVTPRNVVFEVPYNKRGVEKEKAVSYILHGVKDHILAPFVAVEMLGFAFGFDFLGKTLLPEKYLRFKDLAFKDYTKTSLIVNKLSDEEIQQIIQSYYFTLIRAVLREHFGIQAINDKVISQVYEACLDGRNSLPENLKKAVEVLRNEYKIERGYVEIFKERLKSVGFTKEEQAFLISTALKSIGLTREFAPIVLVLGHESRSENNPYESALDCGACGGASGIYNARIFCIMANDHVVRQIMAQKYGLEIPPDTVFIPGVHNTTTDEVFLYDLEFLPARYIPLMDKINQDLQIAKDLTLQERAKPLDARDPKDVYRKAYDWSEVRPEWGLSGNYAFIIGRRSITSFAKLDGRVFLHSYDYRVDKKGFLLENILAGPAVVGQWINSEYYFSTVDNEVYGSGSKVYHNVVGRIGVMTGNYSDLRIGLPAQTVLKEGKPFHIPIRYTLIIEAPFELARTAINKIRKIRDLMQNGWINLLIFDPETGVFYRYLEGIWVEYLKKEEVKA</sequence>
<accession>A0A285P3L8</accession>
<keyword evidence="2 6" id="KW-1003">Cell membrane</keyword>
<dbReference type="RefSeq" id="WP_096602191.1">
    <property type="nucleotide sequence ID" value="NZ_OBEN01000005.1"/>
</dbReference>
<evidence type="ECO:0000313" key="8">
    <source>
        <dbReference type="Proteomes" id="UP000218627"/>
    </source>
</evidence>
<feature type="binding site" evidence="6">
    <location>
        <position position="451"/>
    </location>
    <ligand>
        <name>Zn(2+)</name>
        <dbReference type="ChEBI" id="CHEBI:29105"/>
    </ligand>
</feature>
<dbReference type="PANTHER" id="PTHR38344">
    <property type="entry name" value="UPF0753 PROTEIN AQ_863"/>
    <property type="match status" value="1"/>
</dbReference>
<comment type="subunit">
    <text evidence="6">Forms a complex with DabB.</text>
</comment>
<dbReference type="AlphaFoldDB" id="A0A285P3L8"/>
<gene>
    <name evidence="6" type="primary">dabA</name>
    <name evidence="7" type="ORF">SAMN06265353_1106</name>
</gene>
<dbReference type="GO" id="GO:0008270">
    <property type="term" value="F:zinc ion binding"/>
    <property type="evidence" value="ECO:0007669"/>
    <property type="project" value="UniProtKB-UniRule"/>
</dbReference>
<dbReference type="EMBL" id="OBEN01000005">
    <property type="protein sequence ID" value="SNZ14461.1"/>
    <property type="molecule type" value="Genomic_DNA"/>
</dbReference>
<keyword evidence="4 6" id="KW-0862">Zinc</keyword>
<protein>
    <recommendedName>
        <fullName evidence="6">Probable inorganic carbon transporter subunit DabA</fullName>
    </recommendedName>
</protein>
<evidence type="ECO:0000313" key="7">
    <source>
        <dbReference type="EMBL" id="SNZ14461.1"/>
    </source>
</evidence>
<evidence type="ECO:0000256" key="4">
    <source>
        <dbReference type="ARBA" id="ARBA00022833"/>
    </source>
</evidence>
<evidence type="ECO:0000256" key="5">
    <source>
        <dbReference type="ARBA" id="ARBA00023136"/>
    </source>
</evidence>
<keyword evidence="1 6" id="KW-0813">Transport</keyword>
<dbReference type="Proteomes" id="UP000218627">
    <property type="component" value="Unassembled WGS sequence"/>
</dbReference>
<evidence type="ECO:0000256" key="6">
    <source>
        <dbReference type="HAMAP-Rule" id="MF_01871"/>
    </source>
</evidence>
<evidence type="ECO:0000256" key="2">
    <source>
        <dbReference type="ARBA" id="ARBA00022475"/>
    </source>
</evidence>
<dbReference type="InterPro" id="IPR018752">
    <property type="entry name" value="DabA"/>
</dbReference>
<comment type="function">
    <text evidence="6">Part of an energy-coupled inorganic carbon pump.</text>
</comment>
<comment type="subcellular location">
    <subcellularLocation>
        <location evidence="6">Cell membrane</location>
        <topology evidence="6">Peripheral membrane protein</topology>
    </subcellularLocation>
</comment>
<name>A0A285P3L8_9AQUI</name>
<reference evidence="8" key="1">
    <citation type="submission" date="2017-09" db="EMBL/GenBank/DDBJ databases">
        <authorList>
            <person name="Varghese N."/>
            <person name="Submissions S."/>
        </authorList>
    </citation>
    <scope>NUCLEOTIDE SEQUENCE [LARGE SCALE GENOMIC DNA]</scope>
    <source>
        <strain evidence="8">DSM 2913</strain>
    </source>
</reference>